<dbReference type="InterPro" id="IPR003594">
    <property type="entry name" value="HATPase_dom"/>
</dbReference>
<dbReference type="HOGENOM" id="CLU_000445_114_71_3"/>
<dbReference type="InterPro" id="IPR004358">
    <property type="entry name" value="Sig_transdc_His_kin-like_C"/>
</dbReference>
<evidence type="ECO:0000256" key="2">
    <source>
        <dbReference type="ARBA" id="ARBA00012438"/>
    </source>
</evidence>
<gene>
    <name evidence="8" type="ordered locus">Tery_4221</name>
</gene>
<dbReference type="FunFam" id="3.30.565.10:FF:000006">
    <property type="entry name" value="Sensor histidine kinase WalK"/>
    <property type="match status" value="1"/>
</dbReference>
<dbReference type="PROSITE" id="PS50109">
    <property type="entry name" value="HIS_KIN"/>
    <property type="match status" value="1"/>
</dbReference>
<dbReference type="Pfam" id="PF00512">
    <property type="entry name" value="HisKA"/>
    <property type="match status" value="1"/>
</dbReference>
<comment type="catalytic activity">
    <reaction evidence="1">
        <text>ATP + protein L-histidine = ADP + protein N-phospho-L-histidine.</text>
        <dbReference type="EC" id="2.7.13.3"/>
    </reaction>
</comment>
<dbReference type="InterPro" id="IPR013656">
    <property type="entry name" value="PAS_4"/>
</dbReference>
<feature type="domain" description="Histidine kinase" evidence="7">
    <location>
        <begin position="165"/>
        <end position="378"/>
    </location>
</feature>
<dbReference type="SMART" id="SM00387">
    <property type="entry name" value="HATPase_c"/>
    <property type="match status" value="1"/>
</dbReference>
<dbReference type="InterPro" id="IPR005467">
    <property type="entry name" value="His_kinase_dom"/>
</dbReference>
<evidence type="ECO:0000256" key="3">
    <source>
        <dbReference type="ARBA" id="ARBA00022553"/>
    </source>
</evidence>
<dbReference type="OrthoDB" id="9778628at2"/>
<dbReference type="GO" id="GO:0000155">
    <property type="term" value="F:phosphorelay sensor kinase activity"/>
    <property type="evidence" value="ECO:0007669"/>
    <property type="project" value="InterPro"/>
</dbReference>
<evidence type="ECO:0000313" key="8">
    <source>
        <dbReference type="EMBL" id="ABG53222.1"/>
    </source>
</evidence>
<dbReference type="Gene3D" id="3.30.565.10">
    <property type="entry name" value="Histidine kinase-like ATPase, C-terminal domain"/>
    <property type="match status" value="1"/>
</dbReference>
<dbReference type="SUPFAM" id="SSF47384">
    <property type="entry name" value="Homodimeric domain of signal transducing histidine kinase"/>
    <property type="match status" value="1"/>
</dbReference>
<evidence type="ECO:0000256" key="5">
    <source>
        <dbReference type="ARBA" id="ARBA00022777"/>
    </source>
</evidence>
<dbReference type="KEGG" id="ter:Tery_4221"/>
<dbReference type="SMART" id="SM00091">
    <property type="entry name" value="PAS"/>
    <property type="match status" value="1"/>
</dbReference>
<dbReference type="SUPFAM" id="SSF55785">
    <property type="entry name" value="PYP-like sensor domain (PAS domain)"/>
    <property type="match status" value="1"/>
</dbReference>
<evidence type="ECO:0000256" key="4">
    <source>
        <dbReference type="ARBA" id="ARBA00022679"/>
    </source>
</evidence>
<dbReference type="eggNOG" id="COG4251">
    <property type="taxonomic scope" value="Bacteria"/>
</dbReference>
<dbReference type="Pfam" id="PF08448">
    <property type="entry name" value="PAS_4"/>
    <property type="match status" value="1"/>
</dbReference>
<evidence type="ECO:0000256" key="6">
    <source>
        <dbReference type="ARBA" id="ARBA00023012"/>
    </source>
</evidence>
<dbReference type="InterPro" id="IPR035965">
    <property type="entry name" value="PAS-like_dom_sf"/>
</dbReference>
<dbReference type="PANTHER" id="PTHR43304:SF1">
    <property type="entry name" value="PAC DOMAIN-CONTAINING PROTEIN"/>
    <property type="match status" value="1"/>
</dbReference>
<dbReference type="Gene3D" id="1.10.287.130">
    <property type="match status" value="1"/>
</dbReference>
<dbReference type="PRINTS" id="PR00344">
    <property type="entry name" value="BCTRLSENSOR"/>
</dbReference>
<keyword evidence="4 8" id="KW-0808">Transferase</keyword>
<keyword evidence="3" id="KW-0597">Phosphoprotein</keyword>
<reference evidence="8" key="1">
    <citation type="submission" date="2006-06" db="EMBL/GenBank/DDBJ databases">
        <title>Complete sequence of Trichodesmium erythraeum IMS101.</title>
        <authorList>
            <consortium name="US DOE Joint Genome Institute"/>
            <person name="Copeland A."/>
            <person name="Lucas S."/>
            <person name="Lapidus A."/>
            <person name="Barry K."/>
            <person name="Detter J.C."/>
            <person name="Glavina del Rio T."/>
            <person name="Hammon N."/>
            <person name="Israni S."/>
            <person name="Dalin E."/>
            <person name="Tice H."/>
            <person name="Pitluck S."/>
            <person name="Kiss H."/>
            <person name="Munk A.C."/>
            <person name="Brettin T."/>
            <person name="Bruce D."/>
            <person name="Han C."/>
            <person name="Tapia R."/>
            <person name="Gilna P."/>
            <person name="Schmutz J."/>
            <person name="Larimer F."/>
            <person name="Land M."/>
            <person name="Hauser L."/>
            <person name="Kyrpides N."/>
            <person name="Kim E."/>
            <person name="Richardson P."/>
        </authorList>
    </citation>
    <scope>NUCLEOTIDE SEQUENCE [LARGE SCALE GENOMIC DNA]</scope>
    <source>
        <strain evidence="8">IMS101</strain>
    </source>
</reference>
<evidence type="ECO:0000256" key="1">
    <source>
        <dbReference type="ARBA" id="ARBA00000085"/>
    </source>
</evidence>
<dbReference type="SUPFAM" id="SSF55874">
    <property type="entry name" value="ATPase domain of HSP90 chaperone/DNA topoisomerase II/histidine kinase"/>
    <property type="match status" value="1"/>
</dbReference>
<dbReference type="InterPro" id="IPR036097">
    <property type="entry name" value="HisK_dim/P_sf"/>
</dbReference>
<dbReference type="CDD" id="cd00082">
    <property type="entry name" value="HisKA"/>
    <property type="match status" value="1"/>
</dbReference>
<dbReference type="CDD" id="cd00130">
    <property type="entry name" value="PAS"/>
    <property type="match status" value="1"/>
</dbReference>
<dbReference type="InterPro" id="IPR052162">
    <property type="entry name" value="Sensor_kinase/Photoreceptor"/>
</dbReference>
<sequence length="380" mass="44594">MTEIFKATTQCNLIDHVPVGLCLLREDFVVLYWNRCLENWTKIFRDDIIGKNLLDFFPHLKQPKYISRFQQVFFGGFPAIFSPQLHPSLIHCFLPHKQKAIQKTIVNAIPIEDTNNYYALICIQDITDFDLTDRIQSYQEKLKQRQSIQRELERSNAELENFAYLASHDLQEPLRMVTTFTQMLGQRYKDQLDEDANQIIDFAVDGAIRMQSLINDLLLYSRVGRQSQFFEQTDCEEVLDTALSNLQLLIEETNTHIYRDPLPTIMADKSQLIQLFQNILNNAIKYRREEPPKIEIGVRSEDYYCLFSIKDNGIGISKQYFERIFMIFQRLHTRQEYPGTGIGLAICQKITQRHQGKIWLESELGKGSTFYFTIPQYVTE</sequence>
<name>Q10X02_TRIEI</name>
<evidence type="ECO:0000259" key="7">
    <source>
        <dbReference type="PROSITE" id="PS50109"/>
    </source>
</evidence>
<dbReference type="AlphaFoldDB" id="Q10X02"/>
<accession>Q10X02</accession>
<dbReference type="InterPro" id="IPR000014">
    <property type="entry name" value="PAS"/>
</dbReference>
<proteinExistence type="predicted"/>
<dbReference type="EMBL" id="CP000393">
    <property type="protein sequence ID" value="ABG53222.1"/>
    <property type="molecule type" value="Genomic_DNA"/>
</dbReference>
<dbReference type="InterPro" id="IPR003661">
    <property type="entry name" value="HisK_dim/P_dom"/>
</dbReference>
<dbReference type="PANTHER" id="PTHR43304">
    <property type="entry name" value="PHYTOCHROME-LIKE PROTEIN CPH1"/>
    <property type="match status" value="1"/>
</dbReference>
<dbReference type="SMART" id="SM00388">
    <property type="entry name" value="HisKA"/>
    <property type="match status" value="1"/>
</dbReference>
<dbReference type="Gene3D" id="3.30.450.20">
    <property type="entry name" value="PAS domain"/>
    <property type="match status" value="1"/>
</dbReference>
<dbReference type="Pfam" id="PF02518">
    <property type="entry name" value="HATPase_c"/>
    <property type="match status" value="1"/>
</dbReference>
<dbReference type="RefSeq" id="WP_011613552.1">
    <property type="nucleotide sequence ID" value="NC_008312.1"/>
</dbReference>
<protein>
    <recommendedName>
        <fullName evidence="2">histidine kinase</fullName>
        <ecNumber evidence="2">2.7.13.3</ecNumber>
    </recommendedName>
</protein>
<keyword evidence="6" id="KW-0902">Two-component regulatory system</keyword>
<keyword evidence="5 8" id="KW-0418">Kinase</keyword>
<dbReference type="EC" id="2.7.13.3" evidence="2"/>
<dbReference type="STRING" id="203124.Tery_4221"/>
<dbReference type="InterPro" id="IPR036890">
    <property type="entry name" value="HATPase_C_sf"/>
</dbReference>
<organism evidence="8">
    <name type="scientific">Trichodesmium erythraeum (strain IMS101)</name>
    <dbReference type="NCBI Taxonomy" id="203124"/>
    <lineage>
        <taxon>Bacteria</taxon>
        <taxon>Bacillati</taxon>
        <taxon>Cyanobacteriota</taxon>
        <taxon>Cyanophyceae</taxon>
        <taxon>Oscillatoriophycideae</taxon>
        <taxon>Oscillatoriales</taxon>
        <taxon>Microcoleaceae</taxon>
        <taxon>Trichodesmium</taxon>
    </lineage>
</organism>